<evidence type="ECO:0000256" key="7">
    <source>
        <dbReference type="ARBA" id="ARBA00022723"/>
    </source>
</evidence>
<evidence type="ECO:0000256" key="15">
    <source>
        <dbReference type="RuleBase" id="RU004011"/>
    </source>
</evidence>
<dbReference type="AlphaFoldDB" id="A0A1U7CJ98"/>
<dbReference type="PANTHER" id="PTHR11349">
    <property type="entry name" value="NUCLEOSIDE DIPHOSPHATE KINASE"/>
    <property type="match status" value="1"/>
</dbReference>
<dbReference type="EMBL" id="CP019082">
    <property type="protein sequence ID" value="APW59020.1"/>
    <property type="molecule type" value="Genomic_DNA"/>
</dbReference>
<dbReference type="GO" id="GO:0005737">
    <property type="term" value="C:cytoplasm"/>
    <property type="evidence" value="ECO:0007669"/>
    <property type="project" value="UniProtKB-SubCell"/>
</dbReference>
<comment type="catalytic activity">
    <reaction evidence="13 16">
        <text>a 2'-deoxyribonucleoside 5'-diphosphate + ATP = a 2'-deoxyribonucleoside 5'-triphosphate + ADP</text>
        <dbReference type="Rhea" id="RHEA:44640"/>
        <dbReference type="ChEBI" id="CHEBI:30616"/>
        <dbReference type="ChEBI" id="CHEBI:61560"/>
        <dbReference type="ChEBI" id="CHEBI:73316"/>
        <dbReference type="ChEBI" id="CHEBI:456216"/>
        <dbReference type="EC" id="2.7.4.6"/>
    </reaction>
</comment>
<evidence type="ECO:0000256" key="4">
    <source>
        <dbReference type="ARBA" id="ARBA00017632"/>
    </source>
</evidence>
<feature type="binding site" evidence="13 14">
    <location>
        <position position="9"/>
    </location>
    <ligand>
        <name>ATP</name>
        <dbReference type="ChEBI" id="CHEBI:30616"/>
    </ligand>
</feature>
<dbReference type="GO" id="GO:0006183">
    <property type="term" value="P:GTP biosynthetic process"/>
    <property type="evidence" value="ECO:0007669"/>
    <property type="project" value="UniProtKB-UniRule"/>
</dbReference>
<dbReference type="GO" id="GO:0006228">
    <property type="term" value="P:UTP biosynthetic process"/>
    <property type="evidence" value="ECO:0007669"/>
    <property type="project" value="UniProtKB-UniRule"/>
</dbReference>
<evidence type="ECO:0000256" key="11">
    <source>
        <dbReference type="ARBA" id="ARBA00022842"/>
    </source>
</evidence>
<evidence type="ECO:0000256" key="3">
    <source>
        <dbReference type="ARBA" id="ARBA00012966"/>
    </source>
</evidence>
<comment type="catalytic activity">
    <reaction evidence="13">
        <text>a ribonucleoside 5'-diphosphate + ATP = a ribonucleoside 5'-triphosphate + ADP</text>
        <dbReference type="Rhea" id="RHEA:18113"/>
        <dbReference type="ChEBI" id="CHEBI:30616"/>
        <dbReference type="ChEBI" id="CHEBI:57930"/>
        <dbReference type="ChEBI" id="CHEBI:61557"/>
        <dbReference type="ChEBI" id="CHEBI:456216"/>
        <dbReference type="EC" id="2.7.4.6"/>
    </reaction>
</comment>
<feature type="binding site" evidence="13 14">
    <location>
        <position position="102"/>
    </location>
    <ligand>
        <name>ATP</name>
        <dbReference type="ChEBI" id="CHEBI:30616"/>
    </ligand>
</feature>
<dbReference type="InterPro" id="IPR036850">
    <property type="entry name" value="NDK-like_dom_sf"/>
</dbReference>
<dbReference type="InterPro" id="IPR023005">
    <property type="entry name" value="Nucleoside_diP_kinase_AS"/>
</dbReference>
<feature type="binding site" evidence="13 14">
    <location>
        <position position="57"/>
    </location>
    <ligand>
        <name>ATP</name>
        <dbReference type="ChEBI" id="CHEBI:30616"/>
    </ligand>
</feature>
<evidence type="ECO:0000256" key="16">
    <source>
        <dbReference type="RuleBase" id="RU004013"/>
    </source>
</evidence>
<dbReference type="EC" id="2.7.4.6" evidence="3 13"/>
<name>A0A1U7CJ98_9BACT</name>
<evidence type="ECO:0000256" key="13">
    <source>
        <dbReference type="HAMAP-Rule" id="MF_00451"/>
    </source>
</evidence>
<dbReference type="KEGG" id="pbor:BSF38_00433"/>
<feature type="domain" description="Nucleoside diphosphate kinase-like" evidence="17">
    <location>
        <begin position="1"/>
        <end position="138"/>
    </location>
</feature>
<dbReference type="CDD" id="cd04413">
    <property type="entry name" value="NDPk_I"/>
    <property type="match status" value="1"/>
</dbReference>
<feature type="binding site" evidence="13 14">
    <location>
        <position position="85"/>
    </location>
    <ligand>
        <name>ATP</name>
        <dbReference type="ChEBI" id="CHEBI:30616"/>
    </ligand>
</feature>
<dbReference type="RefSeq" id="WP_076343251.1">
    <property type="nucleotide sequence ID" value="NZ_CP019082.1"/>
</dbReference>
<dbReference type="PROSITE" id="PS51374">
    <property type="entry name" value="NDPK_LIKE"/>
    <property type="match status" value="1"/>
</dbReference>
<evidence type="ECO:0000256" key="9">
    <source>
        <dbReference type="ARBA" id="ARBA00022777"/>
    </source>
</evidence>
<evidence type="ECO:0000259" key="17">
    <source>
        <dbReference type="SMART" id="SM00562"/>
    </source>
</evidence>
<protein>
    <recommendedName>
        <fullName evidence="4 13">Nucleoside diphosphate kinase</fullName>
        <shortName evidence="13">NDK</shortName>
        <shortName evidence="13">NDP kinase</shortName>
        <ecNumber evidence="3 13">2.7.4.6</ecNumber>
    </recommendedName>
    <alternativeName>
        <fullName evidence="13">Nucleoside-2-P kinase</fullName>
    </alternativeName>
</protein>
<dbReference type="GO" id="GO:0006241">
    <property type="term" value="P:CTP biosynthetic process"/>
    <property type="evidence" value="ECO:0007669"/>
    <property type="project" value="UniProtKB-UniRule"/>
</dbReference>
<dbReference type="SUPFAM" id="SSF54919">
    <property type="entry name" value="Nucleoside diphosphate kinase, NDK"/>
    <property type="match status" value="1"/>
</dbReference>
<dbReference type="PROSITE" id="PS00469">
    <property type="entry name" value="NDPK"/>
    <property type="match status" value="1"/>
</dbReference>
<evidence type="ECO:0000256" key="12">
    <source>
        <dbReference type="ARBA" id="ARBA00023080"/>
    </source>
</evidence>
<reference evidence="19" key="1">
    <citation type="submission" date="2016-12" db="EMBL/GenBank/DDBJ databases">
        <title>Comparative genomics of four Isosphaeraceae planctomycetes: a common pool of plasmids and glycoside hydrolase genes.</title>
        <authorList>
            <person name="Ivanova A."/>
        </authorList>
    </citation>
    <scope>NUCLEOTIDE SEQUENCE [LARGE SCALE GENOMIC DNA]</scope>
    <source>
        <strain evidence="19">PX4</strain>
    </source>
</reference>
<comment type="function">
    <text evidence="13">Major role in the synthesis of nucleoside triphosphates other than ATP. The ATP gamma phosphate is transferred to the NDP beta phosphate via a ping-pong mechanism, using a phosphorylated active-site intermediate.</text>
</comment>
<dbReference type="GO" id="GO:0005524">
    <property type="term" value="F:ATP binding"/>
    <property type="evidence" value="ECO:0007669"/>
    <property type="project" value="UniProtKB-UniRule"/>
</dbReference>
<keyword evidence="12 13" id="KW-0546">Nucleotide metabolism</keyword>
<dbReference type="FunFam" id="3.30.70.141:FF:000003">
    <property type="entry name" value="Nucleoside diphosphate kinase"/>
    <property type="match status" value="1"/>
</dbReference>
<evidence type="ECO:0000256" key="8">
    <source>
        <dbReference type="ARBA" id="ARBA00022741"/>
    </source>
</evidence>
<feature type="active site" description="Pros-phosphohistidine intermediate" evidence="13 14">
    <location>
        <position position="115"/>
    </location>
</feature>
<evidence type="ECO:0000313" key="19">
    <source>
        <dbReference type="Proteomes" id="UP000186309"/>
    </source>
</evidence>
<dbReference type="Proteomes" id="UP000186309">
    <property type="component" value="Chromosome"/>
</dbReference>
<dbReference type="OrthoDB" id="9801161at2"/>
<comment type="cofactor">
    <cofactor evidence="1 13">
        <name>Mg(2+)</name>
        <dbReference type="ChEBI" id="CHEBI:18420"/>
    </cofactor>
</comment>
<dbReference type="InterPro" id="IPR034907">
    <property type="entry name" value="NDK-like_dom"/>
</dbReference>
<evidence type="ECO:0000313" key="18">
    <source>
        <dbReference type="EMBL" id="APW59020.1"/>
    </source>
</evidence>
<dbReference type="InterPro" id="IPR001564">
    <property type="entry name" value="Nucleoside_diP_kinase"/>
</dbReference>
<keyword evidence="7 13" id="KW-0479">Metal-binding</keyword>
<comment type="subcellular location">
    <subcellularLocation>
        <location evidence="13">Cytoplasm</location>
    </subcellularLocation>
</comment>
<dbReference type="SMART" id="SM00562">
    <property type="entry name" value="NDK"/>
    <property type="match status" value="1"/>
</dbReference>
<keyword evidence="19" id="KW-1185">Reference proteome</keyword>
<organism evidence="18 19">
    <name type="scientific">Paludisphaera borealis</name>
    <dbReference type="NCBI Taxonomy" id="1387353"/>
    <lineage>
        <taxon>Bacteria</taxon>
        <taxon>Pseudomonadati</taxon>
        <taxon>Planctomycetota</taxon>
        <taxon>Planctomycetia</taxon>
        <taxon>Isosphaerales</taxon>
        <taxon>Isosphaeraceae</taxon>
        <taxon>Paludisphaera</taxon>
    </lineage>
</organism>
<dbReference type="PRINTS" id="PR01243">
    <property type="entry name" value="NUCDPKINASE"/>
</dbReference>
<gene>
    <name evidence="18" type="primary">ndkA</name>
    <name evidence="13" type="synonym">ndk</name>
    <name evidence="18" type="ORF">BSF38_00433</name>
</gene>
<keyword evidence="9 13" id="KW-0418">Kinase</keyword>
<dbReference type="HAMAP" id="MF_00451">
    <property type="entry name" value="NDP_kinase"/>
    <property type="match status" value="1"/>
</dbReference>
<dbReference type="Gene3D" id="3.30.70.141">
    <property type="entry name" value="Nucleoside diphosphate kinase-like domain"/>
    <property type="match status" value="1"/>
</dbReference>
<dbReference type="Pfam" id="PF00334">
    <property type="entry name" value="NDK"/>
    <property type="match status" value="1"/>
</dbReference>
<keyword evidence="11 13" id="KW-0460">Magnesium</keyword>
<evidence type="ECO:0000256" key="6">
    <source>
        <dbReference type="ARBA" id="ARBA00022679"/>
    </source>
</evidence>
<dbReference type="GO" id="GO:0004550">
    <property type="term" value="F:nucleoside diphosphate kinase activity"/>
    <property type="evidence" value="ECO:0007669"/>
    <property type="project" value="UniProtKB-UniRule"/>
</dbReference>
<dbReference type="STRING" id="1387353.BSF38_00433"/>
<comment type="subunit">
    <text evidence="13">Homotetramer.</text>
</comment>
<dbReference type="GO" id="GO:0046872">
    <property type="term" value="F:metal ion binding"/>
    <property type="evidence" value="ECO:0007669"/>
    <property type="project" value="UniProtKB-KW"/>
</dbReference>
<keyword evidence="6 13" id="KW-0808">Transferase</keyword>
<evidence type="ECO:0000256" key="1">
    <source>
        <dbReference type="ARBA" id="ARBA00001946"/>
    </source>
</evidence>
<evidence type="ECO:0000256" key="5">
    <source>
        <dbReference type="ARBA" id="ARBA00022553"/>
    </source>
</evidence>
<feature type="binding site" evidence="13 14">
    <location>
        <position position="112"/>
    </location>
    <ligand>
        <name>ATP</name>
        <dbReference type="ChEBI" id="CHEBI:30616"/>
    </ligand>
</feature>
<evidence type="ECO:0000256" key="14">
    <source>
        <dbReference type="PROSITE-ProRule" id="PRU00706"/>
    </source>
</evidence>
<evidence type="ECO:0000256" key="10">
    <source>
        <dbReference type="ARBA" id="ARBA00022840"/>
    </source>
</evidence>
<keyword evidence="13" id="KW-0963">Cytoplasm</keyword>
<dbReference type="NCBIfam" id="NF001908">
    <property type="entry name" value="PRK00668.1"/>
    <property type="match status" value="1"/>
</dbReference>
<comment type="similarity">
    <text evidence="2 13 14 15">Belongs to the NDK family.</text>
</comment>
<keyword evidence="10 13" id="KW-0067">ATP-binding</keyword>
<feature type="binding site" evidence="13 14">
    <location>
        <position position="91"/>
    </location>
    <ligand>
        <name>ATP</name>
        <dbReference type="ChEBI" id="CHEBI:30616"/>
    </ligand>
</feature>
<sequence length="151" mass="16145">MQKTLIILKPDCVQRRLAGEIIARFEAKGLRIAALKLIQVDRALGEKHYAEHAGKPFFEGLIDFITGGPVVVGVLEGNEAISVVRSMLGATNGVAAAPGTIRGDFSISKQNNLVHGSDSPESATREIALWFKPGEVVDYTVAGAQWVFDGA</sequence>
<accession>A0A1U7CJ98</accession>
<keyword evidence="5 13" id="KW-0597">Phosphoprotein</keyword>
<proteinExistence type="inferred from homology"/>
<keyword evidence="8 13" id="KW-0547">Nucleotide-binding</keyword>
<evidence type="ECO:0000256" key="2">
    <source>
        <dbReference type="ARBA" id="ARBA00008142"/>
    </source>
</evidence>